<dbReference type="EMBL" id="JAIFRP010000289">
    <property type="protein sequence ID" value="KAK2578445.1"/>
    <property type="molecule type" value="Genomic_DNA"/>
</dbReference>
<dbReference type="AlphaFoldDB" id="A0AAD9REV3"/>
<name>A0AAD9REV3_9HYME</name>
<organism evidence="1 2">
    <name type="scientific">Odynerus spinipes</name>
    <dbReference type="NCBI Taxonomy" id="1348599"/>
    <lineage>
        <taxon>Eukaryota</taxon>
        <taxon>Metazoa</taxon>
        <taxon>Ecdysozoa</taxon>
        <taxon>Arthropoda</taxon>
        <taxon>Hexapoda</taxon>
        <taxon>Insecta</taxon>
        <taxon>Pterygota</taxon>
        <taxon>Neoptera</taxon>
        <taxon>Endopterygota</taxon>
        <taxon>Hymenoptera</taxon>
        <taxon>Apocrita</taxon>
        <taxon>Aculeata</taxon>
        <taxon>Vespoidea</taxon>
        <taxon>Vespidae</taxon>
        <taxon>Eumeninae</taxon>
        <taxon>Odynerus</taxon>
    </lineage>
</organism>
<keyword evidence="2" id="KW-1185">Reference proteome</keyword>
<gene>
    <name evidence="1" type="ORF">KPH14_001062</name>
</gene>
<sequence length="96" mass="11597">MEFLVYFFVLYRPCSGNRFNQASYCAHCIRGQFEWSIRLFTNVYFKFLVDKSKMLDSIFGGFAGHINHTREFPSEPRQLFINGHCIRKKTRFRYHQ</sequence>
<accession>A0AAD9REV3</accession>
<evidence type="ECO:0000313" key="1">
    <source>
        <dbReference type="EMBL" id="KAK2578445.1"/>
    </source>
</evidence>
<proteinExistence type="predicted"/>
<protein>
    <submittedName>
        <fullName evidence="1">Uncharacterized protein</fullName>
    </submittedName>
</protein>
<comment type="caution">
    <text evidence="1">The sequence shown here is derived from an EMBL/GenBank/DDBJ whole genome shotgun (WGS) entry which is preliminary data.</text>
</comment>
<reference evidence="1" key="1">
    <citation type="submission" date="2021-08" db="EMBL/GenBank/DDBJ databases">
        <authorList>
            <person name="Misof B."/>
            <person name="Oliver O."/>
            <person name="Podsiadlowski L."/>
            <person name="Donath A."/>
            <person name="Peters R."/>
            <person name="Mayer C."/>
            <person name="Rust J."/>
            <person name="Gunkel S."/>
            <person name="Lesny P."/>
            <person name="Martin S."/>
            <person name="Oeyen J.P."/>
            <person name="Petersen M."/>
            <person name="Panagiotis P."/>
            <person name="Wilbrandt J."/>
            <person name="Tanja T."/>
        </authorList>
    </citation>
    <scope>NUCLEOTIDE SEQUENCE</scope>
    <source>
        <strain evidence="1">GBR_01_08_01A</strain>
        <tissue evidence="1">Thorax + abdomen</tissue>
    </source>
</reference>
<dbReference type="Proteomes" id="UP001258017">
    <property type="component" value="Unassembled WGS sequence"/>
</dbReference>
<reference evidence="1" key="2">
    <citation type="journal article" date="2023" name="Commun. Biol.">
        <title>Intrasexual cuticular hydrocarbon dimorphism in a wasp sheds light on hydrocarbon biosynthesis genes in Hymenoptera.</title>
        <authorList>
            <person name="Moris V.C."/>
            <person name="Podsiadlowski L."/>
            <person name="Martin S."/>
            <person name="Oeyen J.P."/>
            <person name="Donath A."/>
            <person name="Petersen M."/>
            <person name="Wilbrandt J."/>
            <person name="Misof B."/>
            <person name="Liedtke D."/>
            <person name="Thamm M."/>
            <person name="Scheiner R."/>
            <person name="Schmitt T."/>
            <person name="Niehuis O."/>
        </authorList>
    </citation>
    <scope>NUCLEOTIDE SEQUENCE</scope>
    <source>
        <strain evidence="1">GBR_01_08_01A</strain>
    </source>
</reference>
<evidence type="ECO:0000313" key="2">
    <source>
        <dbReference type="Proteomes" id="UP001258017"/>
    </source>
</evidence>